<reference evidence="1" key="2">
    <citation type="submission" date="2023-01" db="EMBL/GenBank/DDBJ databases">
        <authorList>
            <person name="Sun Q."/>
            <person name="Evtushenko L."/>
        </authorList>
    </citation>
    <scope>NUCLEOTIDE SEQUENCE</scope>
    <source>
        <strain evidence="1">VKM Ac-2007</strain>
    </source>
</reference>
<organism evidence="1 2">
    <name type="scientific">Streptosporangium carneum</name>
    <dbReference type="NCBI Taxonomy" id="47481"/>
    <lineage>
        <taxon>Bacteria</taxon>
        <taxon>Bacillati</taxon>
        <taxon>Actinomycetota</taxon>
        <taxon>Actinomycetes</taxon>
        <taxon>Streptosporangiales</taxon>
        <taxon>Streptosporangiaceae</taxon>
        <taxon>Streptosporangium</taxon>
    </lineage>
</organism>
<sequence>MNSALIGFSAMLFSFLVTELRSCADWLPPVGGHLFWSGAERSGGCGHGEGACEQGKGA</sequence>
<dbReference type="EMBL" id="BSEV01000044">
    <property type="protein sequence ID" value="GLK15190.1"/>
    <property type="molecule type" value="Genomic_DNA"/>
</dbReference>
<keyword evidence="2" id="KW-1185">Reference proteome</keyword>
<name>A0A9W6MIG9_9ACTN</name>
<gene>
    <name evidence="1" type="ORF">GCM10017600_86030</name>
</gene>
<dbReference type="Proteomes" id="UP001143474">
    <property type="component" value="Unassembled WGS sequence"/>
</dbReference>
<protein>
    <submittedName>
        <fullName evidence="1">Uncharacterized protein</fullName>
    </submittedName>
</protein>
<evidence type="ECO:0000313" key="1">
    <source>
        <dbReference type="EMBL" id="GLK15190.1"/>
    </source>
</evidence>
<evidence type="ECO:0000313" key="2">
    <source>
        <dbReference type="Proteomes" id="UP001143474"/>
    </source>
</evidence>
<reference evidence="1" key="1">
    <citation type="journal article" date="2014" name="Int. J. Syst. Evol. Microbiol.">
        <title>Complete genome sequence of Corynebacterium casei LMG S-19264T (=DSM 44701T), isolated from a smear-ripened cheese.</title>
        <authorList>
            <consortium name="US DOE Joint Genome Institute (JGI-PGF)"/>
            <person name="Walter F."/>
            <person name="Albersmeier A."/>
            <person name="Kalinowski J."/>
            <person name="Ruckert C."/>
        </authorList>
    </citation>
    <scope>NUCLEOTIDE SEQUENCE</scope>
    <source>
        <strain evidence="1">VKM Ac-2007</strain>
    </source>
</reference>
<comment type="caution">
    <text evidence="1">The sequence shown here is derived from an EMBL/GenBank/DDBJ whole genome shotgun (WGS) entry which is preliminary data.</text>
</comment>
<dbReference type="AlphaFoldDB" id="A0A9W6MIG9"/>
<accession>A0A9W6MIG9</accession>
<proteinExistence type="predicted"/>